<feature type="domain" description="HTH arsR-type" evidence="1">
    <location>
        <begin position="24"/>
        <end position="118"/>
    </location>
</feature>
<accession>A0A4R4WSK1</accession>
<dbReference type="SMART" id="SM00418">
    <property type="entry name" value="HTH_ARSR"/>
    <property type="match status" value="1"/>
</dbReference>
<reference evidence="2 3" key="1">
    <citation type="submission" date="2019-03" db="EMBL/GenBank/DDBJ databases">
        <title>Draft genome sequences of novel Actinobacteria.</title>
        <authorList>
            <person name="Sahin N."/>
            <person name="Ay H."/>
            <person name="Saygin H."/>
        </authorList>
    </citation>
    <scope>NUCLEOTIDE SEQUENCE [LARGE SCALE GENOMIC DNA]</scope>
    <source>
        <strain evidence="2 3">KC712</strain>
    </source>
</reference>
<dbReference type="OrthoDB" id="7945987at2"/>
<gene>
    <name evidence="2" type="ORF">E1294_17465</name>
</gene>
<dbReference type="InterPro" id="IPR011991">
    <property type="entry name" value="ArsR-like_HTH"/>
</dbReference>
<organism evidence="2 3">
    <name type="scientific">Nonomuraea diastatica</name>
    <dbReference type="NCBI Taxonomy" id="1848329"/>
    <lineage>
        <taxon>Bacteria</taxon>
        <taxon>Bacillati</taxon>
        <taxon>Actinomycetota</taxon>
        <taxon>Actinomycetes</taxon>
        <taxon>Streptosporangiales</taxon>
        <taxon>Streptosporangiaceae</taxon>
        <taxon>Nonomuraea</taxon>
    </lineage>
</organism>
<dbReference type="Pfam" id="PF12840">
    <property type="entry name" value="HTH_20"/>
    <property type="match status" value="1"/>
</dbReference>
<keyword evidence="3" id="KW-1185">Reference proteome</keyword>
<evidence type="ECO:0000259" key="1">
    <source>
        <dbReference type="SMART" id="SM00418"/>
    </source>
</evidence>
<dbReference type="GO" id="GO:0003700">
    <property type="term" value="F:DNA-binding transcription factor activity"/>
    <property type="evidence" value="ECO:0007669"/>
    <property type="project" value="InterPro"/>
</dbReference>
<dbReference type="InterPro" id="IPR001845">
    <property type="entry name" value="HTH_ArsR_DNA-bd_dom"/>
</dbReference>
<dbReference type="CDD" id="cd00090">
    <property type="entry name" value="HTH_ARSR"/>
    <property type="match status" value="1"/>
</dbReference>
<protein>
    <submittedName>
        <fullName evidence="2">ArsR family transcriptional regulator</fullName>
    </submittedName>
</protein>
<dbReference type="Proteomes" id="UP000294543">
    <property type="component" value="Unassembled WGS sequence"/>
</dbReference>
<dbReference type="RefSeq" id="WP_132509585.1">
    <property type="nucleotide sequence ID" value="NZ_SMKP01000044.1"/>
</dbReference>
<dbReference type="EMBL" id="SMKP01000044">
    <property type="protein sequence ID" value="TDD20548.1"/>
    <property type="molecule type" value="Genomic_DNA"/>
</dbReference>
<dbReference type="SUPFAM" id="SSF46785">
    <property type="entry name" value="Winged helix' DNA-binding domain"/>
    <property type="match status" value="1"/>
</dbReference>
<dbReference type="AlphaFoldDB" id="A0A4R4WSK1"/>
<name>A0A4R4WSK1_9ACTN</name>
<evidence type="ECO:0000313" key="2">
    <source>
        <dbReference type="EMBL" id="TDD20548.1"/>
    </source>
</evidence>
<proteinExistence type="predicted"/>
<evidence type="ECO:0000313" key="3">
    <source>
        <dbReference type="Proteomes" id="UP000294543"/>
    </source>
</evidence>
<dbReference type="PROSITE" id="PS51257">
    <property type="entry name" value="PROKAR_LIPOPROTEIN"/>
    <property type="match status" value="1"/>
</dbReference>
<dbReference type="InterPro" id="IPR036390">
    <property type="entry name" value="WH_DNA-bd_sf"/>
</dbReference>
<comment type="caution">
    <text evidence="2">The sequence shown here is derived from an EMBL/GenBank/DDBJ whole genome shotgun (WGS) entry which is preliminary data.</text>
</comment>
<dbReference type="Gene3D" id="1.10.10.10">
    <property type="entry name" value="Winged helix-like DNA-binding domain superfamily/Winged helix DNA-binding domain"/>
    <property type="match status" value="1"/>
</dbReference>
<sequence>MRRSGIPGIIGSTGCDRSRAWTWDFSSARLAHPLRLELLDLLGRIGSATATTCAKHLATSQASCSFHLRQLAKYGYVTEAEPSEDRRERLWRLTDHEQKWAATEGGPAAAELERVLIEREAARMTAWAQTRRSAPQAWQDAAFVSGVSVPLTPEELDAIGKNLTRLLEPYIARLTDPSLTPAGAESARIFLHGAPQASLDA</sequence>
<dbReference type="InterPro" id="IPR036388">
    <property type="entry name" value="WH-like_DNA-bd_sf"/>
</dbReference>